<keyword evidence="2" id="KW-1185">Reference proteome</keyword>
<sequence length="55" mass="6137">MPPLVGHPLLTFPILQNGLRQVHDDTDEYMPAVEGELKEGAQACQPFIRFDNETG</sequence>
<protein>
    <submittedName>
        <fullName evidence="1">Uncharacterized protein</fullName>
    </submittedName>
</protein>
<proteinExistence type="predicted"/>
<gene>
    <name evidence="1" type="ORF">AGABI1DRAFT_110245</name>
</gene>
<dbReference type="HOGENOM" id="CLU_3031806_0_0_1"/>
<dbReference type="EMBL" id="JH971385">
    <property type="protein sequence ID" value="EKM83596.1"/>
    <property type="molecule type" value="Genomic_DNA"/>
</dbReference>
<dbReference type="Proteomes" id="UP000008493">
    <property type="component" value="Unassembled WGS sequence"/>
</dbReference>
<evidence type="ECO:0000313" key="2">
    <source>
        <dbReference type="Proteomes" id="UP000008493"/>
    </source>
</evidence>
<name>K5X6W2_AGABU</name>
<reference evidence="2" key="1">
    <citation type="journal article" date="2012" name="Proc. Natl. Acad. Sci. U.S.A.">
        <title>Genome sequence of the button mushroom Agaricus bisporus reveals mechanisms governing adaptation to a humic-rich ecological niche.</title>
        <authorList>
            <person name="Morin E."/>
            <person name="Kohler A."/>
            <person name="Baker A.R."/>
            <person name="Foulongne-Oriol M."/>
            <person name="Lombard V."/>
            <person name="Nagy L.G."/>
            <person name="Ohm R.A."/>
            <person name="Patyshakuliyeva A."/>
            <person name="Brun A."/>
            <person name="Aerts A.L."/>
            <person name="Bailey A.M."/>
            <person name="Billette C."/>
            <person name="Coutinho P.M."/>
            <person name="Deakin G."/>
            <person name="Doddapaneni H."/>
            <person name="Floudas D."/>
            <person name="Grimwood J."/>
            <person name="Hilden K."/>
            <person name="Kuees U."/>
            <person name="LaButti K.M."/>
            <person name="Lapidus A."/>
            <person name="Lindquist E.A."/>
            <person name="Lucas S.M."/>
            <person name="Murat C."/>
            <person name="Riley R.W."/>
            <person name="Salamov A.A."/>
            <person name="Schmutz J."/>
            <person name="Subramanian V."/>
            <person name="Woesten H.A.B."/>
            <person name="Xu J."/>
            <person name="Eastwood D.C."/>
            <person name="Foster G.D."/>
            <person name="Sonnenberg A.S."/>
            <person name="Cullen D."/>
            <person name="de Vries R.P."/>
            <person name="Lundell T."/>
            <person name="Hibbett D.S."/>
            <person name="Henrissat B."/>
            <person name="Burton K.S."/>
            <person name="Kerrigan R.W."/>
            <person name="Challen M.P."/>
            <person name="Grigoriev I.V."/>
            <person name="Martin F."/>
        </authorList>
    </citation>
    <scope>NUCLEOTIDE SEQUENCE [LARGE SCALE GENOMIC DNA]</scope>
    <source>
        <strain evidence="2">JB137-S8 / ATCC MYA-4627 / FGSC 10392</strain>
    </source>
</reference>
<dbReference type="InParanoid" id="K5X6W2"/>
<accession>K5X6W2</accession>
<organism evidence="1 2">
    <name type="scientific">Agaricus bisporus var. burnettii (strain JB137-S8 / ATCC MYA-4627 / FGSC 10392)</name>
    <name type="common">White button mushroom</name>
    <dbReference type="NCBI Taxonomy" id="597362"/>
    <lineage>
        <taxon>Eukaryota</taxon>
        <taxon>Fungi</taxon>
        <taxon>Dikarya</taxon>
        <taxon>Basidiomycota</taxon>
        <taxon>Agaricomycotina</taxon>
        <taxon>Agaricomycetes</taxon>
        <taxon>Agaricomycetidae</taxon>
        <taxon>Agaricales</taxon>
        <taxon>Agaricineae</taxon>
        <taxon>Agaricaceae</taxon>
        <taxon>Agaricus</taxon>
    </lineage>
</organism>
<dbReference type="GeneID" id="18822891"/>
<dbReference type="RefSeq" id="XP_007325484.1">
    <property type="nucleotide sequence ID" value="XM_007325422.1"/>
</dbReference>
<dbReference type="AlphaFoldDB" id="K5X6W2"/>
<dbReference type="KEGG" id="abp:AGABI1DRAFT110245"/>
<evidence type="ECO:0000313" key="1">
    <source>
        <dbReference type="EMBL" id="EKM83596.1"/>
    </source>
</evidence>